<proteinExistence type="predicted"/>
<sequence length="94" mass="10931">MLSSIENHYERLVAARISELLAERGEAFDADYFDDLACVALNYLPPRYVRHSIDFASHQSDEERSRMAEEVADAVAFAFETTRRRRTPRPHEED</sequence>
<organism evidence="1 2">
    <name type="scientific">Marichromatium gracile</name>
    <name type="common">Chromatium gracile</name>
    <dbReference type="NCBI Taxonomy" id="1048"/>
    <lineage>
        <taxon>Bacteria</taxon>
        <taxon>Pseudomonadati</taxon>
        <taxon>Pseudomonadota</taxon>
        <taxon>Gammaproteobacteria</taxon>
        <taxon>Chromatiales</taxon>
        <taxon>Chromatiaceae</taxon>
        <taxon>Marichromatium</taxon>
    </lineage>
</organism>
<name>A0A4R4A5B0_MARGR</name>
<dbReference type="AlphaFoldDB" id="A0A4R4A5B0"/>
<accession>A0A4R4A5B0</accession>
<dbReference type="RefSeq" id="WP_123140818.1">
    <property type="nucleotide sequence ID" value="NZ_NRRH01000005.1"/>
</dbReference>
<gene>
    <name evidence="1" type="ORF">EDC29_11451</name>
</gene>
<evidence type="ECO:0000313" key="2">
    <source>
        <dbReference type="Proteomes" id="UP000295247"/>
    </source>
</evidence>
<evidence type="ECO:0000313" key="1">
    <source>
        <dbReference type="EMBL" id="TCW33404.1"/>
    </source>
</evidence>
<dbReference type="Pfam" id="PF10719">
    <property type="entry name" value="ComFB"/>
    <property type="match status" value="1"/>
</dbReference>
<dbReference type="EMBL" id="SMDC01000014">
    <property type="protein sequence ID" value="TCW33404.1"/>
    <property type="molecule type" value="Genomic_DNA"/>
</dbReference>
<reference evidence="1 2" key="1">
    <citation type="submission" date="2019-03" db="EMBL/GenBank/DDBJ databases">
        <title>Genomic Encyclopedia of Type Strains, Phase IV (KMG-IV): sequencing the most valuable type-strain genomes for metagenomic binning, comparative biology and taxonomic classification.</title>
        <authorList>
            <person name="Goeker M."/>
        </authorList>
    </citation>
    <scope>NUCLEOTIDE SEQUENCE [LARGE SCALE GENOMIC DNA]</scope>
    <source>
        <strain evidence="1 2">DSM 203</strain>
    </source>
</reference>
<protein>
    <submittedName>
        <fullName evidence="1">Late competence development protein ComFB</fullName>
    </submittedName>
</protein>
<dbReference type="Proteomes" id="UP000295247">
    <property type="component" value="Unassembled WGS sequence"/>
</dbReference>
<comment type="caution">
    <text evidence="1">The sequence shown here is derived from an EMBL/GenBank/DDBJ whole genome shotgun (WGS) entry which is preliminary data.</text>
</comment>
<dbReference type="InterPro" id="IPR019657">
    <property type="entry name" value="ComFB"/>
</dbReference>